<dbReference type="AlphaFoldDB" id="A0A5N6J4U6"/>
<gene>
    <name evidence="1" type="ORF">BDV30DRAFT_99360</name>
</gene>
<name>A0A5N6J4U6_9EURO</name>
<reference evidence="1 2" key="1">
    <citation type="submission" date="2019-04" db="EMBL/GenBank/DDBJ databases">
        <title>Fungal friends and foes A comparative genomics study of 23 Aspergillus species from section Flavi.</title>
        <authorList>
            <consortium name="DOE Joint Genome Institute"/>
            <person name="Kjaerbolling I."/>
            <person name="Vesth T.C."/>
            <person name="Frisvad J.C."/>
            <person name="Nybo J.L."/>
            <person name="Theobald S."/>
            <person name="Kildgaard S."/>
            <person name="Petersen T.I."/>
            <person name="Kuo A."/>
            <person name="Sato A."/>
            <person name="Lyhne E.K."/>
            <person name="Kogle M.E."/>
            <person name="Wiebenga A."/>
            <person name="Kun R.S."/>
            <person name="Lubbers R.J."/>
            <person name="Makela M.R."/>
            <person name="Barry K."/>
            <person name="Chovatia M."/>
            <person name="Clum A."/>
            <person name="Daum C."/>
            <person name="Haridas S."/>
            <person name="He G."/>
            <person name="LaButti K."/>
            <person name="Lipzen A."/>
            <person name="Mondo S."/>
            <person name="Pangilinan J."/>
            <person name="Riley R."/>
            <person name="Salamov A."/>
            <person name="Simmons B.A."/>
            <person name="Magnuson J.K."/>
            <person name="Henrissat B."/>
            <person name="Mortensen U.H."/>
            <person name="Larsen T.O."/>
            <person name="De vries R.P."/>
            <person name="Grigoriev I.V."/>
            <person name="Machida M."/>
            <person name="Baker S.E."/>
            <person name="Andersen M.R."/>
        </authorList>
    </citation>
    <scope>NUCLEOTIDE SEQUENCE [LARGE SCALE GENOMIC DNA]</scope>
    <source>
        <strain evidence="1 2">CBS 117635</strain>
    </source>
</reference>
<dbReference type="Proteomes" id="UP000326289">
    <property type="component" value="Unassembled WGS sequence"/>
</dbReference>
<keyword evidence="2" id="KW-1185">Reference proteome</keyword>
<evidence type="ECO:0000313" key="2">
    <source>
        <dbReference type="Proteomes" id="UP000326289"/>
    </source>
</evidence>
<proteinExistence type="predicted"/>
<evidence type="ECO:0000313" key="1">
    <source>
        <dbReference type="EMBL" id="KAB8273892.1"/>
    </source>
</evidence>
<protein>
    <submittedName>
        <fullName evidence="1">Uncharacterized protein</fullName>
    </submittedName>
</protein>
<organism evidence="1 2">
    <name type="scientific">Aspergillus minisclerotigenes</name>
    <dbReference type="NCBI Taxonomy" id="656917"/>
    <lineage>
        <taxon>Eukaryota</taxon>
        <taxon>Fungi</taxon>
        <taxon>Dikarya</taxon>
        <taxon>Ascomycota</taxon>
        <taxon>Pezizomycotina</taxon>
        <taxon>Eurotiomycetes</taxon>
        <taxon>Eurotiomycetidae</taxon>
        <taxon>Eurotiales</taxon>
        <taxon>Aspergillaceae</taxon>
        <taxon>Aspergillus</taxon>
        <taxon>Aspergillus subgen. Circumdati</taxon>
    </lineage>
</organism>
<dbReference type="EMBL" id="ML732792">
    <property type="protein sequence ID" value="KAB8273892.1"/>
    <property type="molecule type" value="Genomic_DNA"/>
</dbReference>
<sequence length="112" mass="12333">MRFSRLGTGSTSRKSPLLLAGFHPWLTGGFAYILFCDPSAQASESFGNSVRKSLATVEHLCLTLLRRITSDTAWTAVRHGSVNSFVVYLKLRSRQSKYPSAERQPLSTSPVA</sequence>
<accession>A0A5N6J4U6</accession>